<gene>
    <name evidence="1" type="ORF">GPM918_LOCUS32173</name>
    <name evidence="2" type="ORF">SRO942_LOCUS32837</name>
</gene>
<dbReference type="AlphaFoldDB" id="A0A815J543"/>
<dbReference type="Proteomes" id="UP000663829">
    <property type="component" value="Unassembled WGS sequence"/>
</dbReference>
<dbReference type="Proteomes" id="UP000681722">
    <property type="component" value="Unassembled WGS sequence"/>
</dbReference>
<accession>A0A815J543</accession>
<dbReference type="EMBL" id="CAJNOQ010016257">
    <property type="protein sequence ID" value="CAF1377685.1"/>
    <property type="molecule type" value="Genomic_DNA"/>
</dbReference>
<keyword evidence="3" id="KW-1185">Reference proteome</keyword>
<sequence length="18" mass="2136">MTVPVHELEPNGKEPRFR</sequence>
<name>A0A815J543_9BILA</name>
<feature type="non-terminal residue" evidence="1">
    <location>
        <position position="18"/>
    </location>
</feature>
<evidence type="ECO:0000313" key="2">
    <source>
        <dbReference type="EMBL" id="CAF4269616.1"/>
    </source>
</evidence>
<organism evidence="1 3">
    <name type="scientific">Didymodactylos carnosus</name>
    <dbReference type="NCBI Taxonomy" id="1234261"/>
    <lineage>
        <taxon>Eukaryota</taxon>
        <taxon>Metazoa</taxon>
        <taxon>Spiralia</taxon>
        <taxon>Gnathifera</taxon>
        <taxon>Rotifera</taxon>
        <taxon>Eurotatoria</taxon>
        <taxon>Bdelloidea</taxon>
        <taxon>Philodinida</taxon>
        <taxon>Philodinidae</taxon>
        <taxon>Didymodactylos</taxon>
    </lineage>
</organism>
<reference evidence="1" key="1">
    <citation type="submission" date="2021-02" db="EMBL/GenBank/DDBJ databases">
        <authorList>
            <person name="Nowell W R."/>
        </authorList>
    </citation>
    <scope>NUCLEOTIDE SEQUENCE</scope>
</reference>
<dbReference type="EMBL" id="CAJOBC010079399">
    <property type="protein sequence ID" value="CAF4269616.1"/>
    <property type="molecule type" value="Genomic_DNA"/>
</dbReference>
<comment type="caution">
    <text evidence="1">The sequence shown here is derived from an EMBL/GenBank/DDBJ whole genome shotgun (WGS) entry which is preliminary data.</text>
</comment>
<protein>
    <submittedName>
        <fullName evidence="1">Uncharacterized protein</fullName>
    </submittedName>
</protein>
<evidence type="ECO:0000313" key="3">
    <source>
        <dbReference type="Proteomes" id="UP000663829"/>
    </source>
</evidence>
<proteinExistence type="predicted"/>
<evidence type="ECO:0000313" key="1">
    <source>
        <dbReference type="EMBL" id="CAF1377685.1"/>
    </source>
</evidence>